<keyword evidence="5" id="KW-1185">Reference proteome</keyword>
<dbReference type="AlphaFoldDB" id="A0A5C8PHF8"/>
<sequence length="412" mass="44817">MPASALDRGWQDPRRAVSNGRIRGMKPRLVMVAAAGLMAVVATGASAQTRGVTKTEILLGSHSDLSGVAATYGVSSTNAAKMRFDEINDTGGIFDRKIRFIVEDNGYQVPKAVQACNKLINRDKVFAFVAALGTPMNNACFKDQFAAEVPNLFPLTAARSMFEPFNRLKFYNAATYVDQIRSGINHFVKEKGKKAVCVMYQDTDFGKEILEGAELQAKKLGIKLVETTAHKPTDQDFTAPITKLRQAGCDLIMMGTIVRDTIVPYVTARKMGWTDVVFVGSAAAYDSVVGAAQGMDGFYAMGLTEMPYPDSDVASVREFVERYKKKFNIDPNIGAVYGYVGADLTVTGLKNAGADLTLDSFIKGMEAIKGYKDIFHGPEINFGPQTRQGANSSFLAEVKGGRWTRVTQPLGF</sequence>
<dbReference type="CDD" id="cd06343">
    <property type="entry name" value="PBP1_ABC_ligand_binding-like"/>
    <property type="match status" value="1"/>
</dbReference>
<dbReference type="Pfam" id="PF13458">
    <property type="entry name" value="Peripla_BP_6"/>
    <property type="match status" value="1"/>
</dbReference>
<proteinExistence type="inferred from homology"/>
<dbReference type="PANTHER" id="PTHR47235:SF1">
    <property type="entry name" value="BLR6548 PROTEIN"/>
    <property type="match status" value="1"/>
</dbReference>
<dbReference type="InterPro" id="IPR028081">
    <property type="entry name" value="Leu-bd"/>
</dbReference>
<dbReference type="Proteomes" id="UP000321638">
    <property type="component" value="Unassembled WGS sequence"/>
</dbReference>
<reference evidence="4 5" key="1">
    <citation type="submission" date="2019-06" db="EMBL/GenBank/DDBJ databases">
        <title>New taxonomy in bacterial strain CC-CFT640, isolated from vineyard.</title>
        <authorList>
            <person name="Lin S.-Y."/>
            <person name="Tsai C.-F."/>
            <person name="Young C.-C."/>
        </authorList>
    </citation>
    <scope>NUCLEOTIDE SEQUENCE [LARGE SCALE GENOMIC DNA]</scope>
    <source>
        <strain evidence="4 5">CC-CFT640</strain>
    </source>
</reference>
<name>A0A5C8PHF8_9HYPH</name>
<dbReference type="SUPFAM" id="SSF53822">
    <property type="entry name" value="Periplasmic binding protein-like I"/>
    <property type="match status" value="1"/>
</dbReference>
<evidence type="ECO:0000313" key="4">
    <source>
        <dbReference type="EMBL" id="TXL73281.1"/>
    </source>
</evidence>
<protein>
    <submittedName>
        <fullName evidence="4">ABC transporter substrate-binding protein</fullName>
    </submittedName>
</protein>
<evidence type="ECO:0000313" key="5">
    <source>
        <dbReference type="Proteomes" id="UP000321638"/>
    </source>
</evidence>
<dbReference type="EMBL" id="VDUZ01000026">
    <property type="protein sequence ID" value="TXL73281.1"/>
    <property type="molecule type" value="Genomic_DNA"/>
</dbReference>
<comment type="similarity">
    <text evidence="1">Belongs to the leucine-binding protein family.</text>
</comment>
<accession>A0A5C8PHF8</accession>
<evidence type="ECO:0000256" key="2">
    <source>
        <dbReference type="ARBA" id="ARBA00022729"/>
    </source>
</evidence>
<keyword evidence="2" id="KW-0732">Signal</keyword>
<organism evidence="4 5">
    <name type="scientific">Vineibacter terrae</name>
    <dbReference type="NCBI Taxonomy" id="2586908"/>
    <lineage>
        <taxon>Bacteria</taxon>
        <taxon>Pseudomonadati</taxon>
        <taxon>Pseudomonadota</taxon>
        <taxon>Alphaproteobacteria</taxon>
        <taxon>Hyphomicrobiales</taxon>
        <taxon>Vineibacter</taxon>
    </lineage>
</organism>
<dbReference type="InterPro" id="IPR028082">
    <property type="entry name" value="Peripla_BP_I"/>
</dbReference>
<dbReference type="PANTHER" id="PTHR47235">
    <property type="entry name" value="BLR6548 PROTEIN"/>
    <property type="match status" value="1"/>
</dbReference>
<comment type="caution">
    <text evidence="4">The sequence shown here is derived from an EMBL/GenBank/DDBJ whole genome shotgun (WGS) entry which is preliminary data.</text>
</comment>
<dbReference type="OrthoDB" id="9768099at2"/>
<evidence type="ECO:0000256" key="1">
    <source>
        <dbReference type="ARBA" id="ARBA00010062"/>
    </source>
</evidence>
<feature type="domain" description="Leucine-binding protein" evidence="3">
    <location>
        <begin position="59"/>
        <end position="401"/>
    </location>
</feature>
<evidence type="ECO:0000259" key="3">
    <source>
        <dbReference type="Pfam" id="PF13458"/>
    </source>
</evidence>
<gene>
    <name evidence="4" type="ORF">FHP25_21590</name>
</gene>
<dbReference type="Gene3D" id="3.40.50.2300">
    <property type="match status" value="2"/>
</dbReference>